<name>A0A2V5HE02_ASPV1</name>
<dbReference type="SFLD" id="SFLDS00028">
    <property type="entry name" value="Proline_Racemase"/>
    <property type="match status" value="1"/>
</dbReference>
<accession>A0A2V5HE02</accession>
<gene>
    <name evidence="3" type="ORF">BO99DRAFT_332693</name>
</gene>
<dbReference type="Pfam" id="PF05544">
    <property type="entry name" value="Pro_racemase"/>
    <property type="match status" value="1"/>
</dbReference>
<evidence type="ECO:0000256" key="2">
    <source>
        <dbReference type="PIRSR" id="PIRSR029792-1"/>
    </source>
</evidence>
<feature type="active site" description="Proton acceptor" evidence="2">
    <location>
        <position position="91"/>
    </location>
</feature>
<dbReference type="SUPFAM" id="SSF54506">
    <property type="entry name" value="Diaminopimelate epimerase-like"/>
    <property type="match status" value="1"/>
</dbReference>
<sequence length="337" mass="36633">MRSRRNISLVCSHCEGEVGDVIVSGVLDLPAPTMHAKLVRYMAEHDDLRRLILHEPRGRLEMSVNLVLPPCDPRADAGFLIMAPGDWVPMSGSNTICTTTVLLETGMIPMQEPRTEVKLDTAAGLVTATAECHEGRCKSVSFDNVPAFVYALDMEVSIPDIGSVRVDIAYGGQWYVIAQAEDLGNIRVRTSEKDRLVELGQQLKAAVLARCMPTHPENPAIRGINNVIISEPLADQDGELSVRHTVIVTPGRLDRSPCGTGSSSRLAVLHARGQVQVGGTVTFRSIIDTAFVGTIRGVQKVGEVDAVLPTIRGRAWITGERQVRLDPDDPFQTGFLI</sequence>
<dbReference type="EMBL" id="KZ825133">
    <property type="protein sequence ID" value="PYI19563.1"/>
    <property type="molecule type" value="Genomic_DNA"/>
</dbReference>
<organism evidence="3 4">
    <name type="scientific">Aspergillus violaceofuscus (strain CBS 115571)</name>
    <dbReference type="NCBI Taxonomy" id="1450538"/>
    <lineage>
        <taxon>Eukaryota</taxon>
        <taxon>Fungi</taxon>
        <taxon>Dikarya</taxon>
        <taxon>Ascomycota</taxon>
        <taxon>Pezizomycotina</taxon>
        <taxon>Eurotiomycetes</taxon>
        <taxon>Eurotiomycetidae</taxon>
        <taxon>Eurotiales</taxon>
        <taxon>Aspergillaceae</taxon>
        <taxon>Aspergillus</taxon>
    </lineage>
</organism>
<evidence type="ECO:0000256" key="1">
    <source>
        <dbReference type="ARBA" id="ARBA00007529"/>
    </source>
</evidence>
<dbReference type="PIRSF" id="PIRSF029792">
    <property type="entry name" value="Pro_racemase"/>
    <property type="match status" value="1"/>
</dbReference>
<dbReference type="OMA" id="ANCMPTH"/>
<comment type="similarity">
    <text evidence="1">Belongs to the proline racemase family.</text>
</comment>
<keyword evidence="4" id="KW-1185">Reference proteome</keyword>
<dbReference type="Gene3D" id="3.10.310.10">
    <property type="entry name" value="Diaminopimelate Epimerase, Chain A, domain 1"/>
    <property type="match status" value="2"/>
</dbReference>
<dbReference type="GO" id="GO:0047580">
    <property type="term" value="F:4-hydroxyproline epimerase activity"/>
    <property type="evidence" value="ECO:0007669"/>
    <property type="project" value="TreeGrafter"/>
</dbReference>
<reference evidence="3 4" key="1">
    <citation type="submission" date="2018-02" db="EMBL/GenBank/DDBJ databases">
        <title>The genomes of Aspergillus section Nigri reveals drivers in fungal speciation.</title>
        <authorList>
            <consortium name="DOE Joint Genome Institute"/>
            <person name="Vesth T.C."/>
            <person name="Nybo J."/>
            <person name="Theobald S."/>
            <person name="Brandl J."/>
            <person name="Frisvad J.C."/>
            <person name="Nielsen K.F."/>
            <person name="Lyhne E.K."/>
            <person name="Kogle M.E."/>
            <person name="Kuo A."/>
            <person name="Riley R."/>
            <person name="Clum A."/>
            <person name="Nolan M."/>
            <person name="Lipzen A."/>
            <person name="Salamov A."/>
            <person name="Henrissat B."/>
            <person name="Wiebenga A."/>
            <person name="De vries R.P."/>
            <person name="Grigoriev I.V."/>
            <person name="Mortensen U.H."/>
            <person name="Andersen M.R."/>
            <person name="Baker S.E."/>
        </authorList>
    </citation>
    <scope>NUCLEOTIDE SEQUENCE [LARGE SCALE GENOMIC DNA]</scope>
    <source>
        <strain evidence="3 4">CBS 115571</strain>
    </source>
</reference>
<evidence type="ECO:0000313" key="3">
    <source>
        <dbReference type="EMBL" id="PYI19563.1"/>
    </source>
</evidence>
<dbReference type="Proteomes" id="UP000249829">
    <property type="component" value="Unassembled WGS sequence"/>
</dbReference>
<dbReference type="PANTHER" id="PTHR33442:SF5">
    <property type="entry name" value="BIFUNCTIONAL TRANS-3-HYDROXY-L-PROLINE DEHYDRATASE_2-EPIMERASE"/>
    <property type="match status" value="1"/>
</dbReference>
<protein>
    <submittedName>
        <fullName evidence="3">Proline racemase</fullName>
    </submittedName>
</protein>
<proteinExistence type="inferred from homology"/>
<dbReference type="PANTHER" id="PTHR33442">
    <property type="entry name" value="TRANS-3-HYDROXY-L-PROLINE DEHYDRATASE"/>
    <property type="match status" value="1"/>
</dbReference>
<dbReference type="STRING" id="1450538.A0A2V5HE02"/>
<evidence type="ECO:0000313" key="4">
    <source>
        <dbReference type="Proteomes" id="UP000249829"/>
    </source>
</evidence>
<dbReference type="FunFam" id="3.10.310.10:FF:000005">
    <property type="entry name" value="Proline racemase"/>
    <property type="match status" value="1"/>
</dbReference>
<dbReference type="AlphaFoldDB" id="A0A2V5HE02"/>
<dbReference type="InterPro" id="IPR008794">
    <property type="entry name" value="Pro_racemase_fam"/>
</dbReference>
<feature type="active site" description="Proton donor" evidence="2">
    <location>
        <position position="258"/>
    </location>
</feature>